<evidence type="ECO:0000313" key="3">
    <source>
        <dbReference type="Proteomes" id="UP000179243"/>
    </source>
</evidence>
<sequence>MKFQALIVVFIFIGLGPVFSQIDLKEKAQLIGIQPDERKGATEQEHQTDIAFIFMSQPSAYYHQRKENTIIIEFYDAMLGEDPLSPIAVPPFASSKVSNEKVDVNAGIEGLQADLKDIVRVELTFDEGVELDLTLNQDFNVITLATVWSRGGKLKSAVTTRKSKTWIWMIGGFVGITGAAVGVLYSTGVIGGKEDTVVTNNGWKPPPLPGIPTPP</sequence>
<evidence type="ECO:0000313" key="2">
    <source>
        <dbReference type="EMBL" id="OGK04389.1"/>
    </source>
</evidence>
<evidence type="ECO:0000256" key="1">
    <source>
        <dbReference type="SAM" id="Phobius"/>
    </source>
</evidence>
<dbReference type="AlphaFoldDB" id="A0A1F7FCI1"/>
<accession>A0A1F7FCI1</accession>
<proteinExistence type="predicted"/>
<name>A0A1F7FCI1_UNCRA</name>
<gene>
    <name evidence="2" type="ORF">A2519_18445</name>
</gene>
<dbReference type="Proteomes" id="UP000179243">
    <property type="component" value="Unassembled WGS sequence"/>
</dbReference>
<reference evidence="2 3" key="1">
    <citation type="journal article" date="2016" name="Nat. Commun.">
        <title>Thousands of microbial genomes shed light on interconnected biogeochemical processes in an aquifer system.</title>
        <authorList>
            <person name="Anantharaman K."/>
            <person name="Brown C.T."/>
            <person name="Hug L.A."/>
            <person name="Sharon I."/>
            <person name="Castelle C.J."/>
            <person name="Probst A.J."/>
            <person name="Thomas B.C."/>
            <person name="Singh A."/>
            <person name="Wilkins M.J."/>
            <person name="Karaoz U."/>
            <person name="Brodie E.L."/>
            <person name="Williams K.H."/>
            <person name="Hubbard S.S."/>
            <person name="Banfield J.F."/>
        </authorList>
    </citation>
    <scope>NUCLEOTIDE SEQUENCE [LARGE SCALE GENOMIC DNA]</scope>
</reference>
<keyword evidence="1" id="KW-0812">Transmembrane</keyword>
<keyword evidence="1" id="KW-1133">Transmembrane helix</keyword>
<protein>
    <submittedName>
        <fullName evidence="2">Uncharacterized protein</fullName>
    </submittedName>
</protein>
<keyword evidence="1" id="KW-0472">Membrane</keyword>
<feature type="transmembrane region" description="Helical" evidence="1">
    <location>
        <begin position="166"/>
        <end position="185"/>
    </location>
</feature>
<organism evidence="2 3">
    <name type="scientific">Candidatus Raymondbacteria bacterium RIFOXYD12_FULL_49_13</name>
    <dbReference type="NCBI Taxonomy" id="1817890"/>
    <lineage>
        <taxon>Bacteria</taxon>
        <taxon>Raymondiibacteriota</taxon>
    </lineage>
</organism>
<dbReference type="EMBL" id="MFYX01000073">
    <property type="protein sequence ID" value="OGK04389.1"/>
    <property type="molecule type" value="Genomic_DNA"/>
</dbReference>
<comment type="caution">
    <text evidence="2">The sequence shown here is derived from an EMBL/GenBank/DDBJ whole genome shotgun (WGS) entry which is preliminary data.</text>
</comment>